<dbReference type="SUPFAM" id="SSF48452">
    <property type="entry name" value="TPR-like"/>
    <property type="match status" value="1"/>
</dbReference>
<gene>
    <name evidence="2" type="ORF">FHE72_20185</name>
</gene>
<feature type="domain" description="HTH cro/C1-type" evidence="1">
    <location>
        <begin position="7"/>
        <end position="61"/>
    </location>
</feature>
<dbReference type="EMBL" id="CP047394">
    <property type="protein sequence ID" value="QHE63063.1"/>
    <property type="molecule type" value="Genomic_DNA"/>
</dbReference>
<dbReference type="Pfam" id="PF01381">
    <property type="entry name" value="HTH_3"/>
    <property type="match status" value="1"/>
</dbReference>
<evidence type="ECO:0000313" key="2">
    <source>
        <dbReference type="EMBL" id="QHE63063.1"/>
    </source>
</evidence>
<evidence type="ECO:0000259" key="1">
    <source>
        <dbReference type="PROSITE" id="PS50943"/>
    </source>
</evidence>
<accession>A0A6I6UUY0</accession>
<dbReference type="InterPro" id="IPR010982">
    <property type="entry name" value="Lambda_DNA-bd_dom_sf"/>
</dbReference>
<dbReference type="AlphaFoldDB" id="A0A6I6UUY0"/>
<dbReference type="KEGG" id="bvq:FHE72_20185"/>
<evidence type="ECO:0000313" key="3">
    <source>
        <dbReference type="Proteomes" id="UP000465062"/>
    </source>
</evidence>
<dbReference type="SUPFAM" id="SSF47413">
    <property type="entry name" value="lambda repressor-like DNA-binding domains"/>
    <property type="match status" value="1"/>
</dbReference>
<dbReference type="CDD" id="cd00093">
    <property type="entry name" value="HTH_XRE"/>
    <property type="match status" value="1"/>
</dbReference>
<reference evidence="2 3" key="1">
    <citation type="submission" date="2019-06" db="EMBL/GenBank/DDBJ databases">
        <title>An operon consisting of a P-type ATPase gene and a transcriptional regular gene given the different cadmium resistance in Bacillus vietamensis 151-6 and Bacillus marisflavi 151-25.</title>
        <authorList>
            <person name="Yu X."/>
        </authorList>
    </citation>
    <scope>NUCLEOTIDE SEQUENCE [LARGE SCALE GENOMIC DNA]</scope>
    <source>
        <strain evidence="2 3">151-6</strain>
    </source>
</reference>
<protein>
    <submittedName>
        <fullName evidence="2">Helix-turn-helix domain-containing protein</fullName>
    </submittedName>
</protein>
<dbReference type="Gene3D" id="1.25.40.10">
    <property type="entry name" value="Tetratricopeptide repeat domain"/>
    <property type="match status" value="1"/>
</dbReference>
<dbReference type="Gene3D" id="1.10.260.40">
    <property type="entry name" value="lambda repressor-like DNA-binding domains"/>
    <property type="match status" value="1"/>
</dbReference>
<dbReference type="PROSITE" id="PS50943">
    <property type="entry name" value="HTH_CROC1"/>
    <property type="match status" value="1"/>
</dbReference>
<organism evidence="2 3">
    <name type="scientific">Rossellomorea vietnamensis</name>
    <dbReference type="NCBI Taxonomy" id="218284"/>
    <lineage>
        <taxon>Bacteria</taxon>
        <taxon>Bacillati</taxon>
        <taxon>Bacillota</taxon>
        <taxon>Bacilli</taxon>
        <taxon>Bacillales</taxon>
        <taxon>Bacillaceae</taxon>
        <taxon>Rossellomorea</taxon>
    </lineage>
</organism>
<dbReference type="RefSeq" id="WP_159362792.1">
    <property type="nucleotide sequence ID" value="NZ_CP047394.1"/>
</dbReference>
<dbReference type="GO" id="GO:0003677">
    <property type="term" value="F:DNA binding"/>
    <property type="evidence" value="ECO:0007669"/>
    <property type="project" value="InterPro"/>
</dbReference>
<dbReference type="InterPro" id="IPR001387">
    <property type="entry name" value="Cro/C1-type_HTH"/>
</dbReference>
<dbReference type="Proteomes" id="UP000465062">
    <property type="component" value="Chromosome"/>
</dbReference>
<dbReference type="InterPro" id="IPR011990">
    <property type="entry name" value="TPR-like_helical_dom_sf"/>
</dbReference>
<name>A0A6I6UUY0_9BACI</name>
<sequence>MNIGECIKYYRIFKGMTQKQVGDGICTPGHISKIESGHLHVTKDKLDLFNQRLGINIEHERKAYQKLQTELGKWHEAMIKRIHGKVELLKETIEQNPLVKIETLNGTYKLLKARYLMGKGDVQEAAFLLNQLSTKRLSYYMRGYDHHLYYHIKGIFELLKGDAKASIDVLQKIDAKVYTNFEYHYHMALAHLQVDEHELAIHHGGISLHHFKETLNFTRCIDAATVQLVSEAKKGKENLEQLEVKHRDWLEHCDHLHDYRRKAILYMNLGNVYRDVRNDRKAKEAFQTADSLLKHGVPAHGEDSLLLNHVCRASSELLPV</sequence>
<proteinExistence type="predicted"/>